<dbReference type="PANTHER" id="PTHR33376">
    <property type="match status" value="1"/>
</dbReference>
<evidence type="ECO:0000256" key="2">
    <source>
        <dbReference type="SAM" id="SignalP"/>
    </source>
</evidence>
<keyword evidence="3" id="KW-0614">Plasmid</keyword>
<dbReference type="InterPro" id="IPR018389">
    <property type="entry name" value="DctP_fam"/>
</dbReference>
<protein>
    <submittedName>
        <fullName evidence="3">TRAP transporter substrate-binding protein</fullName>
    </submittedName>
</protein>
<dbReference type="Proteomes" id="UP000325641">
    <property type="component" value="Plasmid pBbPL7HG1"/>
</dbReference>
<dbReference type="OrthoDB" id="9783941at2"/>
<dbReference type="Pfam" id="PF03480">
    <property type="entry name" value="DctP"/>
    <property type="match status" value="1"/>
</dbReference>
<dbReference type="KEGG" id="bbet:F8237_35215"/>
<feature type="chain" id="PRO_5024863064" evidence="2">
    <location>
        <begin position="26"/>
        <end position="346"/>
    </location>
</feature>
<dbReference type="RefSeq" id="WP_029880289.1">
    <property type="nucleotide sequence ID" value="NZ_CP044544.1"/>
</dbReference>
<gene>
    <name evidence="3" type="ORF">F8237_35215</name>
</gene>
<dbReference type="CDD" id="cd13665">
    <property type="entry name" value="PBP2_TRAP_Dctp3_4"/>
    <property type="match status" value="1"/>
</dbReference>
<reference evidence="4" key="1">
    <citation type="submission" date="2019-10" db="EMBL/GenBank/DDBJ databases">
        <title>Complete Genome Sequence of Bradyrhizobium betae type strain PL7HG1T.</title>
        <authorList>
            <person name="Bromfield E.S.P."/>
            <person name="Cloutier S."/>
        </authorList>
    </citation>
    <scope>NUCLEOTIDE SEQUENCE [LARGE SCALE GENOMIC DNA]</scope>
    <source>
        <strain evidence="4">PL7HG1</strain>
        <plasmid evidence="4">pbbpl7hg1</plasmid>
    </source>
</reference>
<dbReference type="PANTHER" id="PTHR33376:SF15">
    <property type="entry name" value="BLL6794 PROTEIN"/>
    <property type="match status" value="1"/>
</dbReference>
<accession>A0A5P6PH00</accession>
<dbReference type="Gene3D" id="3.40.190.170">
    <property type="entry name" value="Bacterial extracellular solute-binding protein, family 7"/>
    <property type="match status" value="1"/>
</dbReference>
<name>A0A5P6PH00_9BRAD</name>
<organism evidence="3 4">
    <name type="scientific">Bradyrhizobium betae</name>
    <dbReference type="NCBI Taxonomy" id="244734"/>
    <lineage>
        <taxon>Bacteria</taxon>
        <taxon>Pseudomonadati</taxon>
        <taxon>Pseudomonadota</taxon>
        <taxon>Alphaproteobacteria</taxon>
        <taxon>Hyphomicrobiales</taxon>
        <taxon>Nitrobacteraceae</taxon>
        <taxon>Bradyrhizobium</taxon>
    </lineage>
</organism>
<evidence type="ECO:0000313" key="3">
    <source>
        <dbReference type="EMBL" id="QFI77560.1"/>
    </source>
</evidence>
<dbReference type="EMBL" id="CP044544">
    <property type="protein sequence ID" value="QFI77560.1"/>
    <property type="molecule type" value="Genomic_DNA"/>
</dbReference>
<dbReference type="AlphaFoldDB" id="A0A5P6PH00"/>
<keyword evidence="1 2" id="KW-0732">Signal</keyword>
<proteinExistence type="predicted"/>
<dbReference type="InterPro" id="IPR038404">
    <property type="entry name" value="TRAP_DctP_sf"/>
</dbReference>
<feature type="signal peptide" evidence="2">
    <location>
        <begin position="1"/>
        <end position="25"/>
    </location>
</feature>
<dbReference type="GO" id="GO:0055085">
    <property type="term" value="P:transmembrane transport"/>
    <property type="evidence" value="ECO:0007669"/>
    <property type="project" value="InterPro"/>
</dbReference>
<evidence type="ECO:0000313" key="4">
    <source>
        <dbReference type="Proteomes" id="UP000325641"/>
    </source>
</evidence>
<dbReference type="NCBIfam" id="NF037995">
    <property type="entry name" value="TRAP_S1"/>
    <property type="match status" value="1"/>
</dbReference>
<evidence type="ECO:0000256" key="1">
    <source>
        <dbReference type="ARBA" id="ARBA00022729"/>
    </source>
</evidence>
<geneLocation type="plasmid" evidence="4">
    <name>pbbpl7hg1</name>
</geneLocation>
<sequence>MIKTRLRALGFASIFAVVAVQSASAQTTTLKVHHFLPATSNAHTNLIKPWCDKINKDSNGRLQCQIYPAMQLGGTPAQLFDQARDGAVDIVWTVLSYQAGRFTKSEVFELPFLIRSAEEGSRALWAYMEKNSKDELRGVHPIFMHVHDGAVLHSTSKSVATLEDLKGLKIRAANRVNAVMLTALGATPVQMPLPQVPESMTKGVVDGAMVPWEGVPAVKFQEIAKFSLETPADAGKFSNSIFAFVMNENKYKSLPADLQKVIDENGGIEMSGQAGRRAFDDVVEPFRKQAIENGDKVTSLSQDELKRWQAASEKVYDAWFAEIAKKGGDGKRLLQDARELLEKNRR</sequence>